<sequence length="148" mass="16824">MRMLYPEAVTDQGVDRSSLRAILSLDPGAFKKIEEIVHPLVQQDRQGFVESHPTEICVFDIPLLFETGAEAGMDAVACVNVSREIQQQRVLERNTMSLDQFKQILLRQMPIAEKLTRSDYVIETDTLEHARTAVQDVLIDIERRLSDA</sequence>
<accession>A0A2G8RHX8</accession>
<keyword evidence="7" id="KW-1185">Reference proteome</keyword>
<name>A0A2G8RHX8_9RHOB</name>
<evidence type="ECO:0000256" key="1">
    <source>
        <dbReference type="ARBA" id="ARBA00009018"/>
    </source>
</evidence>
<dbReference type="CDD" id="cd02022">
    <property type="entry name" value="DPCK"/>
    <property type="match status" value="1"/>
</dbReference>
<evidence type="ECO:0000256" key="3">
    <source>
        <dbReference type="ARBA" id="ARBA00022840"/>
    </source>
</evidence>
<evidence type="ECO:0000256" key="5">
    <source>
        <dbReference type="NCBIfam" id="TIGR00152"/>
    </source>
</evidence>
<dbReference type="PANTHER" id="PTHR10695">
    <property type="entry name" value="DEPHOSPHO-COA KINASE-RELATED"/>
    <property type="match status" value="1"/>
</dbReference>
<dbReference type="NCBIfam" id="TIGR00152">
    <property type="entry name" value="dephospho-CoA kinase"/>
    <property type="match status" value="1"/>
</dbReference>
<evidence type="ECO:0000313" key="6">
    <source>
        <dbReference type="EMBL" id="PIL21150.1"/>
    </source>
</evidence>
<protein>
    <recommendedName>
        <fullName evidence="5">Dephospho-CoA kinase</fullName>
        <ecNumber evidence="5">2.7.1.24</ecNumber>
    </recommendedName>
</protein>
<gene>
    <name evidence="6" type="ORF">P775_06270</name>
</gene>
<dbReference type="GO" id="GO:0015937">
    <property type="term" value="P:coenzyme A biosynthetic process"/>
    <property type="evidence" value="ECO:0007669"/>
    <property type="project" value="UniProtKB-UniRule"/>
</dbReference>
<dbReference type="Proteomes" id="UP000231259">
    <property type="component" value="Unassembled WGS sequence"/>
</dbReference>
<dbReference type="GO" id="GO:0004140">
    <property type="term" value="F:dephospho-CoA kinase activity"/>
    <property type="evidence" value="ECO:0007669"/>
    <property type="project" value="UniProtKB-UniRule"/>
</dbReference>
<dbReference type="PANTHER" id="PTHR10695:SF46">
    <property type="entry name" value="BIFUNCTIONAL COENZYME A SYNTHASE-RELATED"/>
    <property type="match status" value="1"/>
</dbReference>
<evidence type="ECO:0000256" key="2">
    <source>
        <dbReference type="ARBA" id="ARBA00022741"/>
    </source>
</evidence>
<reference evidence="6 7" key="1">
    <citation type="submission" date="2013-09" db="EMBL/GenBank/DDBJ databases">
        <title>Genome sequencing of Phaeobacter antarcticus sp. nov. SM1211.</title>
        <authorList>
            <person name="Zhang X.-Y."/>
            <person name="Liu C."/>
            <person name="Chen X.-L."/>
            <person name="Xie B.-B."/>
            <person name="Qin Q.-L."/>
            <person name="Rong J.-C."/>
            <person name="Zhang Y.-Z."/>
        </authorList>
    </citation>
    <scope>NUCLEOTIDE SEQUENCE [LARGE SCALE GENOMIC DNA]</scope>
    <source>
        <strain evidence="6 7">SM1211</strain>
    </source>
</reference>
<keyword evidence="3" id="KW-0067">ATP-binding</keyword>
<keyword evidence="2" id="KW-0547">Nucleotide-binding</keyword>
<dbReference type="InterPro" id="IPR027417">
    <property type="entry name" value="P-loop_NTPase"/>
</dbReference>
<dbReference type="EC" id="2.7.1.24" evidence="5"/>
<dbReference type="Gene3D" id="3.40.50.300">
    <property type="entry name" value="P-loop containing nucleotide triphosphate hydrolases"/>
    <property type="match status" value="1"/>
</dbReference>
<comment type="similarity">
    <text evidence="1">Belongs to the CoaE family.</text>
</comment>
<dbReference type="SUPFAM" id="SSF52540">
    <property type="entry name" value="P-loop containing nucleoside triphosphate hydrolases"/>
    <property type="match status" value="1"/>
</dbReference>
<dbReference type="AlphaFoldDB" id="A0A2G8RHX8"/>
<dbReference type="GO" id="GO:0005737">
    <property type="term" value="C:cytoplasm"/>
    <property type="evidence" value="ECO:0007669"/>
    <property type="project" value="UniProtKB-UniRule"/>
</dbReference>
<evidence type="ECO:0000313" key="7">
    <source>
        <dbReference type="Proteomes" id="UP000231259"/>
    </source>
</evidence>
<keyword evidence="4" id="KW-0173">Coenzyme A biosynthesis</keyword>
<evidence type="ECO:0000256" key="4">
    <source>
        <dbReference type="ARBA" id="ARBA00022993"/>
    </source>
</evidence>
<comment type="caution">
    <text evidence="6">The sequence shown here is derived from an EMBL/GenBank/DDBJ whole genome shotgun (WGS) entry which is preliminary data.</text>
</comment>
<dbReference type="InterPro" id="IPR001977">
    <property type="entry name" value="Depp_CoAkinase"/>
</dbReference>
<organism evidence="6 7">
    <name type="scientific">Puniceibacterium antarcticum</name>
    <dbReference type="NCBI Taxonomy" id="1206336"/>
    <lineage>
        <taxon>Bacteria</taxon>
        <taxon>Pseudomonadati</taxon>
        <taxon>Pseudomonadota</taxon>
        <taxon>Alphaproteobacteria</taxon>
        <taxon>Rhodobacterales</taxon>
        <taxon>Paracoccaceae</taxon>
        <taxon>Puniceibacterium</taxon>
    </lineage>
</organism>
<dbReference type="PROSITE" id="PS51219">
    <property type="entry name" value="DPCK"/>
    <property type="match status" value="1"/>
</dbReference>
<proteinExistence type="inferred from homology"/>
<dbReference type="GO" id="GO:0005524">
    <property type="term" value="F:ATP binding"/>
    <property type="evidence" value="ECO:0007669"/>
    <property type="project" value="UniProtKB-KW"/>
</dbReference>
<dbReference type="EMBL" id="AWWI01000047">
    <property type="protein sequence ID" value="PIL21150.1"/>
    <property type="molecule type" value="Genomic_DNA"/>
</dbReference>
<dbReference type="Pfam" id="PF01121">
    <property type="entry name" value="CoaE"/>
    <property type="match status" value="1"/>
</dbReference>